<dbReference type="GO" id="GO:0046872">
    <property type="term" value="F:metal ion binding"/>
    <property type="evidence" value="ECO:0007669"/>
    <property type="project" value="UniProtKB-KW"/>
</dbReference>
<gene>
    <name evidence="6" type="ORF">MNBD_IGNAVI01-3208</name>
</gene>
<evidence type="ECO:0000259" key="5">
    <source>
        <dbReference type="SMART" id="SM00704"/>
    </source>
</evidence>
<dbReference type="InterPro" id="IPR010693">
    <property type="entry name" value="Divergent_4Fe-4S_mono-cluster"/>
</dbReference>
<dbReference type="Pfam" id="PF09360">
    <property type="entry name" value="zf-CDGSH"/>
    <property type="match status" value="1"/>
</dbReference>
<dbReference type="EMBL" id="UOGD01000252">
    <property type="protein sequence ID" value="VAX23397.1"/>
    <property type="molecule type" value="Genomic_DNA"/>
</dbReference>
<name>A0A3B1D3S0_9ZZZZ</name>
<reference evidence="6" key="1">
    <citation type="submission" date="2018-06" db="EMBL/GenBank/DDBJ databases">
        <authorList>
            <person name="Zhirakovskaya E."/>
        </authorList>
    </citation>
    <scope>NUCLEOTIDE SEQUENCE</scope>
</reference>
<evidence type="ECO:0000256" key="4">
    <source>
        <dbReference type="ARBA" id="ARBA00023014"/>
    </source>
</evidence>
<evidence type="ECO:0000256" key="1">
    <source>
        <dbReference type="ARBA" id="ARBA00022714"/>
    </source>
</evidence>
<proteinExistence type="predicted"/>
<feature type="domain" description="Iron-binding zinc finger CDGSH type" evidence="5">
    <location>
        <begin position="101"/>
        <end position="140"/>
    </location>
</feature>
<evidence type="ECO:0000256" key="2">
    <source>
        <dbReference type="ARBA" id="ARBA00022723"/>
    </source>
</evidence>
<dbReference type="InterPro" id="IPR042216">
    <property type="entry name" value="MitoNEET_CISD"/>
</dbReference>
<keyword evidence="3" id="KW-0408">Iron</keyword>
<dbReference type="AlphaFoldDB" id="A0A3B1D3S0"/>
<dbReference type="Gene3D" id="3.40.5.90">
    <property type="entry name" value="CDGSH iron-sulfur domain, mitoNEET-type"/>
    <property type="match status" value="1"/>
</dbReference>
<sequence length="143" mass="16361">MEKGITKEYSNSELTIIWKPRKCIHTAVCVQMLPAVYKPGEKPWIKIKNATTGELIEQINKCPSLALSYYMNNKESKESKSFETKIEVLPNGPLLVHRLLNITDKNGNVEVKDKTTAFCRCGTSNNKYYCDGSHIKINFRDKF</sequence>
<evidence type="ECO:0000256" key="3">
    <source>
        <dbReference type="ARBA" id="ARBA00023004"/>
    </source>
</evidence>
<keyword evidence="4" id="KW-0411">Iron-sulfur</keyword>
<organism evidence="6">
    <name type="scientific">hydrothermal vent metagenome</name>
    <dbReference type="NCBI Taxonomy" id="652676"/>
    <lineage>
        <taxon>unclassified sequences</taxon>
        <taxon>metagenomes</taxon>
        <taxon>ecological metagenomes</taxon>
    </lineage>
</organism>
<protein>
    <recommendedName>
        <fullName evidence="5">Iron-binding zinc finger CDGSH type domain-containing protein</fullName>
    </recommendedName>
</protein>
<dbReference type="GO" id="GO:0051537">
    <property type="term" value="F:2 iron, 2 sulfur cluster binding"/>
    <property type="evidence" value="ECO:0007669"/>
    <property type="project" value="UniProtKB-KW"/>
</dbReference>
<dbReference type="SMART" id="SM00704">
    <property type="entry name" value="ZnF_CDGSH"/>
    <property type="match status" value="1"/>
</dbReference>
<dbReference type="GO" id="GO:0005737">
    <property type="term" value="C:cytoplasm"/>
    <property type="evidence" value="ECO:0007669"/>
    <property type="project" value="UniProtKB-ARBA"/>
</dbReference>
<keyword evidence="1" id="KW-0001">2Fe-2S</keyword>
<dbReference type="InterPro" id="IPR018967">
    <property type="entry name" value="FeS-contain_CDGSH-typ"/>
</dbReference>
<evidence type="ECO:0000313" key="6">
    <source>
        <dbReference type="EMBL" id="VAX23397.1"/>
    </source>
</evidence>
<accession>A0A3B1D3S0</accession>
<keyword evidence="2" id="KW-0479">Metal-binding</keyword>
<dbReference type="Pfam" id="PF06902">
    <property type="entry name" value="Fer4_19"/>
    <property type="match status" value="1"/>
</dbReference>